<dbReference type="EMBL" id="KN661727">
    <property type="protein sequence ID" value="KHN14441.1"/>
    <property type="molecule type" value="Genomic_DNA"/>
</dbReference>
<feature type="non-terminal residue" evidence="1">
    <location>
        <position position="71"/>
    </location>
</feature>
<sequence>WEVIKPDFLRFFDEFHVNRVFPRGLNASFIALISKVADPQELNEYRSISLIGCTYKILAKVLANRLKKVMH</sequence>
<name>A0A0B2PYQ2_GLYSO</name>
<gene>
    <name evidence="1" type="ORF">glysoja_029703</name>
</gene>
<accession>A0A0B2PYQ2</accession>
<reference evidence="1" key="1">
    <citation type="submission" date="2014-07" db="EMBL/GenBank/DDBJ databases">
        <title>Identification of a novel salt tolerance gene in wild soybean by whole-genome sequencing.</title>
        <authorList>
            <person name="Lam H.-M."/>
            <person name="Qi X."/>
            <person name="Li M.-W."/>
            <person name="Liu X."/>
            <person name="Xie M."/>
            <person name="Ni M."/>
            <person name="Xu X."/>
        </authorList>
    </citation>
    <scope>NUCLEOTIDE SEQUENCE [LARGE SCALE GENOMIC DNA]</scope>
    <source>
        <tissue evidence="1">Root</tissue>
    </source>
</reference>
<dbReference type="Proteomes" id="UP000053555">
    <property type="component" value="Unassembled WGS sequence"/>
</dbReference>
<feature type="non-terminal residue" evidence="1">
    <location>
        <position position="1"/>
    </location>
</feature>
<protein>
    <recommendedName>
        <fullName evidence="2">Transposon TX1 149 kDa protein</fullName>
    </recommendedName>
</protein>
<dbReference type="AlphaFoldDB" id="A0A0B2PYQ2"/>
<proteinExistence type="predicted"/>
<evidence type="ECO:0008006" key="2">
    <source>
        <dbReference type="Google" id="ProtNLM"/>
    </source>
</evidence>
<evidence type="ECO:0000313" key="1">
    <source>
        <dbReference type="EMBL" id="KHN14441.1"/>
    </source>
</evidence>
<organism evidence="1">
    <name type="scientific">Glycine soja</name>
    <name type="common">Wild soybean</name>
    <dbReference type="NCBI Taxonomy" id="3848"/>
    <lineage>
        <taxon>Eukaryota</taxon>
        <taxon>Viridiplantae</taxon>
        <taxon>Streptophyta</taxon>
        <taxon>Embryophyta</taxon>
        <taxon>Tracheophyta</taxon>
        <taxon>Spermatophyta</taxon>
        <taxon>Magnoliopsida</taxon>
        <taxon>eudicotyledons</taxon>
        <taxon>Gunneridae</taxon>
        <taxon>Pentapetalae</taxon>
        <taxon>rosids</taxon>
        <taxon>fabids</taxon>
        <taxon>Fabales</taxon>
        <taxon>Fabaceae</taxon>
        <taxon>Papilionoideae</taxon>
        <taxon>50 kb inversion clade</taxon>
        <taxon>NPAAA clade</taxon>
        <taxon>indigoferoid/millettioid clade</taxon>
        <taxon>Phaseoleae</taxon>
        <taxon>Glycine</taxon>
        <taxon>Glycine subgen. Soja</taxon>
    </lineage>
</organism>